<comment type="caution">
    <text evidence="2">The sequence shown here is derived from an EMBL/GenBank/DDBJ whole genome shotgun (WGS) entry which is preliminary data.</text>
</comment>
<gene>
    <name evidence="2" type="ORF">F8B43_5074</name>
</gene>
<feature type="region of interest" description="Disordered" evidence="1">
    <location>
        <begin position="49"/>
        <end position="73"/>
    </location>
</feature>
<evidence type="ECO:0000313" key="3">
    <source>
        <dbReference type="Proteomes" id="UP000469949"/>
    </source>
</evidence>
<evidence type="ECO:0000256" key="1">
    <source>
        <dbReference type="SAM" id="MobiDB-lite"/>
    </source>
</evidence>
<proteinExistence type="predicted"/>
<dbReference type="AlphaFoldDB" id="A0A833J1C9"/>
<accession>A0A833J1C9</accession>
<evidence type="ECO:0000313" key="2">
    <source>
        <dbReference type="EMBL" id="KAB7782319.1"/>
    </source>
</evidence>
<name>A0A833J1C9_9HYPH</name>
<protein>
    <submittedName>
        <fullName evidence="2">Uncharacterized protein</fullName>
    </submittedName>
</protein>
<reference evidence="2 3" key="1">
    <citation type="submission" date="2019-10" db="EMBL/GenBank/DDBJ databases">
        <title>Draft Genome Sequence of the Caffeine Degrading Methylotroph Methylorubrum populi PINKEL.</title>
        <authorList>
            <person name="Dawson S.C."/>
            <person name="Zhang X."/>
            <person name="Wright M.E."/>
            <person name="Sharma G."/>
            <person name="Langner J.T."/>
            <person name="Ditty J.L."/>
            <person name="Subuyuj G.A."/>
        </authorList>
    </citation>
    <scope>NUCLEOTIDE SEQUENCE [LARGE SCALE GENOMIC DNA]</scope>
    <source>
        <strain evidence="2 3">Pinkel</strain>
    </source>
</reference>
<sequence length="73" mass="7760">MVAKTSFGGLRKPDETPVATSGSAMFHLLITRRQADRIGVPIVDNARFDPGGAAGRAWGTPGGSRIRRSGPRR</sequence>
<dbReference type="Proteomes" id="UP000469949">
    <property type="component" value="Unassembled WGS sequence"/>
</dbReference>
<dbReference type="EMBL" id="WEKV01000020">
    <property type="protein sequence ID" value="KAB7782319.1"/>
    <property type="molecule type" value="Genomic_DNA"/>
</dbReference>
<organism evidence="2 3">
    <name type="scientific">Methylorubrum populi</name>
    <dbReference type="NCBI Taxonomy" id="223967"/>
    <lineage>
        <taxon>Bacteria</taxon>
        <taxon>Pseudomonadati</taxon>
        <taxon>Pseudomonadota</taxon>
        <taxon>Alphaproteobacteria</taxon>
        <taxon>Hyphomicrobiales</taxon>
        <taxon>Methylobacteriaceae</taxon>
        <taxon>Methylorubrum</taxon>
    </lineage>
</organism>
<feature type="region of interest" description="Disordered" evidence="1">
    <location>
        <begin position="1"/>
        <end position="22"/>
    </location>
</feature>